<keyword evidence="3" id="KW-1185">Reference proteome</keyword>
<dbReference type="Proteomes" id="UP001156882">
    <property type="component" value="Unassembled WGS sequence"/>
</dbReference>
<feature type="domain" description="SnoaL-like" evidence="1">
    <location>
        <begin position="12"/>
        <end position="119"/>
    </location>
</feature>
<reference evidence="3" key="1">
    <citation type="journal article" date="2019" name="Int. J. Syst. Evol. Microbiol.">
        <title>The Global Catalogue of Microorganisms (GCM) 10K type strain sequencing project: providing services to taxonomists for standard genome sequencing and annotation.</title>
        <authorList>
            <consortium name="The Broad Institute Genomics Platform"/>
            <consortium name="The Broad Institute Genome Sequencing Center for Infectious Disease"/>
            <person name="Wu L."/>
            <person name="Ma J."/>
        </authorList>
    </citation>
    <scope>NUCLEOTIDE SEQUENCE [LARGE SCALE GENOMIC DNA]</scope>
    <source>
        <strain evidence="3">NBRC 101365</strain>
    </source>
</reference>
<protein>
    <recommendedName>
        <fullName evidence="1">SnoaL-like domain-containing protein</fullName>
    </recommendedName>
</protein>
<dbReference type="InterPro" id="IPR032710">
    <property type="entry name" value="NTF2-like_dom_sf"/>
</dbReference>
<comment type="caution">
    <text evidence="2">The sequence shown here is derived from an EMBL/GenBank/DDBJ whole genome shotgun (WGS) entry which is preliminary data.</text>
</comment>
<gene>
    <name evidence="2" type="ORF">GCM10007874_00560</name>
</gene>
<dbReference type="PANTHER" id="PTHR41252">
    <property type="entry name" value="BLR2505 PROTEIN"/>
    <property type="match status" value="1"/>
</dbReference>
<dbReference type="RefSeq" id="WP_284309878.1">
    <property type="nucleotide sequence ID" value="NZ_BSPC01000004.1"/>
</dbReference>
<dbReference type="EMBL" id="BSPC01000004">
    <property type="protein sequence ID" value="GLS17041.1"/>
    <property type="molecule type" value="Genomic_DNA"/>
</dbReference>
<name>A0ABQ6C9U1_9HYPH</name>
<evidence type="ECO:0000313" key="3">
    <source>
        <dbReference type="Proteomes" id="UP001156882"/>
    </source>
</evidence>
<dbReference type="Gene3D" id="3.10.450.50">
    <property type="match status" value="1"/>
</dbReference>
<dbReference type="PANTHER" id="PTHR41252:SF1">
    <property type="entry name" value="BLR2505 PROTEIN"/>
    <property type="match status" value="1"/>
</dbReference>
<dbReference type="Pfam" id="PF12680">
    <property type="entry name" value="SnoaL_2"/>
    <property type="match status" value="1"/>
</dbReference>
<organism evidence="2 3">
    <name type="scientific">Labrys miyagiensis</name>
    <dbReference type="NCBI Taxonomy" id="346912"/>
    <lineage>
        <taxon>Bacteria</taxon>
        <taxon>Pseudomonadati</taxon>
        <taxon>Pseudomonadota</taxon>
        <taxon>Alphaproteobacteria</taxon>
        <taxon>Hyphomicrobiales</taxon>
        <taxon>Xanthobacteraceae</taxon>
        <taxon>Labrys</taxon>
    </lineage>
</organism>
<dbReference type="SUPFAM" id="SSF54427">
    <property type="entry name" value="NTF2-like"/>
    <property type="match status" value="1"/>
</dbReference>
<sequence>MSDRSLIEAFVHQSYSRRRAGDIEGIMGDFGANPVFRLAGDEILGALTKEIRGREALRQMVQSLVELWDWSEHGIDTILIEGNRIVVHGKGVVRFLPTGERFTTETLDLLTLVDGKISEFVEFCDTHTVAKAMSSLAA</sequence>
<evidence type="ECO:0000259" key="1">
    <source>
        <dbReference type="Pfam" id="PF12680"/>
    </source>
</evidence>
<dbReference type="InterPro" id="IPR037401">
    <property type="entry name" value="SnoaL-like"/>
</dbReference>
<proteinExistence type="predicted"/>
<evidence type="ECO:0000313" key="2">
    <source>
        <dbReference type="EMBL" id="GLS17041.1"/>
    </source>
</evidence>
<accession>A0ABQ6C9U1</accession>